<evidence type="ECO:0000313" key="2">
    <source>
        <dbReference type="Proteomes" id="UP001056120"/>
    </source>
</evidence>
<comment type="caution">
    <text evidence="1">The sequence shown here is derived from an EMBL/GenBank/DDBJ whole genome shotgun (WGS) entry which is preliminary data.</text>
</comment>
<proteinExistence type="predicted"/>
<organism evidence="1 2">
    <name type="scientific">Smallanthus sonchifolius</name>
    <dbReference type="NCBI Taxonomy" id="185202"/>
    <lineage>
        <taxon>Eukaryota</taxon>
        <taxon>Viridiplantae</taxon>
        <taxon>Streptophyta</taxon>
        <taxon>Embryophyta</taxon>
        <taxon>Tracheophyta</taxon>
        <taxon>Spermatophyta</taxon>
        <taxon>Magnoliopsida</taxon>
        <taxon>eudicotyledons</taxon>
        <taxon>Gunneridae</taxon>
        <taxon>Pentapetalae</taxon>
        <taxon>asterids</taxon>
        <taxon>campanulids</taxon>
        <taxon>Asterales</taxon>
        <taxon>Asteraceae</taxon>
        <taxon>Asteroideae</taxon>
        <taxon>Heliantheae alliance</taxon>
        <taxon>Millerieae</taxon>
        <taxon>Smallanthus</taxon>
    </lineage>
</organism>
<dbReference type="EMBL" id="CM042023">
    <property type="protein sequence ID" value="KAI3813145.1"/>
    <property type="molecule type" value="Genomic_DNA"/>
</dbReference>
<reference evidence="1 2" key="2">
    <citation type="journal article" date="2022" name="Mol. Ecol. Resour.">
        <title>The genomes of chicory, endive, great burdock and yacon provide insights into Asteraceae paleo-polyploidization history and plant inulin production.</title>
        <authorList>
            <person name="Fan W."/>
            <person name="Wang S."/>
            <person name="Wang H."/>
            <person name="Wang A."/>
            <person name="Jiang F."/>
            <person name="Liu H."/>
            <person name="Zhao H."/>
            <person name="Xu D."/>
            <person name="Zhang Y."/>
        </authorList>
    </citation>
    <scope>NUCLEOTIDE SEQUENCE [LARGE SCALE GENOMIC DNA]</scope>
    <source>
        <strain evidence="2">cv. Yunnan</strain>
        <tissue evidence="1">Leaves</tissue>
    </source>
</reference>
<protein>
    <submittedName>
        <fullName evidence="1">Uncharacterized protein</fullName>
    </submittedName>
</protein>
<sequence>MDRWEFRCSRFSFFNFLIPVLVGFQSQQLSEHYEPCESVSPVSCGHLNFSLDDNSSESIKASCAFMESPSNQLYPSFPNSVQFTSQEALPNFFLGEATQSYDTFNPYQDSTTHDCFKYQIGLYASSLFESNDLLQPPMHQPEITQMPPSVLENHKKAKGRKKKTKNVESEGGVNMGWQGKATIRCRWSKFEDRFVFLMFRL</sequence>
<accession>A0ACB9J042</accession>
<gene>
    <name evidence="1" type="ORF">L1987_17861</name>
</gene>
<reference evidence="2" key="1">
    <citation type="journal article" date="2022" name="Mol. Ecol. Resour.">
        <title>The genomes of chicory, endive, great burdock and yacon provide insights into Asteraceae palaeo-polyploidization history and plant inulin production.</title>
        <authorList>
            <person name="Fan W."/>
            <person name="Wang S."/>
            <person name="Wang H."/>
            <person name="Wang A."/>
            <person name="Jiang F."/>
            <person name="Liu H."/>
            <person name="Zhao H."/>
            <person name="Xu D."/>
            <person name="Zhang Y."/>
        </authorList>
    </citation>
    <scope>NUCLEOTIDE SEQUENCE [LARGE SCALE GENOMIC DNA]</scope>
    <source>
        <strain evidence="2">cv. Yunnan</strain>
    </source>
</reference>
<evidence type="ECO:0000313" key="1">
    <source>
        <dbReference type="EMBL" id="KAI3813145.1"/>
    </source>
</evidence>
<name>A0ACB9J042_9ASTR</name>
<keyword evidence="2" id="KW-1185">Reference proteome</keyword>
<dbReference type="Proteomes" id="UP001056120">
    <property type="component" value="Linkage Group LG06"/>
</dbReference>